<keyword evidence="2" id="KW-0479">Metal-binding</keyword>
<evidence type="ECO:0000256" key="3">
    <source>
        <dbReference type="ARBA" id="ARBA00022801"/>
    </source>
</evidence>
<dbReference type="Proteomes" id="UP001642464">
    <property type="component" value="Unassembled WGS sequence"/>
</dbReference>
<evidence type="ECO:0000256" key="5">
    <source>
        <dbReference type="ARBA" id="ARBA00023180"/>
    </source>
</evidence>
<evidence type="ECO:0000256" key="4">
    <source>
        <dbReference type="ARBA" id="ARBA00022837"/>
    </source>
</evidence>
<keyword evidence="4" id="KW-0106">Calcium</keyword>
<dbReference type="InterPro" id="IPR000917">
    <property type="entry name" value="Sulfatase_N"/>
</dbReference>
<dbReference type="InterPro" id="IPR017850">
    <property type="entry name" value="Alkaline_phosphatase_core_sf"/>
</dbReference>
<evidence type="ECO:0000313" key="7">
    <source>
        <dbReference type="EMBL" id="CAK9005354.1"/>
    </source>
</evidence>
<dbReference type="EMBL" id="CAXAMM010004914">
    <property type="protein sequence ID" value="CAK9005354.1"/>
    <property type="molecule type" value="Genomic_DNA"/>
</dbReference>
<gene>
    <name evidence="7" type="ORF">SCF082_LOCUS8559</name>
</gene>
<dbReference type="InterPro" id="IPR024607">
    <property type="entry name" value="Sulfatase_CS"/>
</dbReference>
<sequence>MLRWAWSASGSCAACAYLWIGAAAKPHIIFHIIDDWGFHDIGFRSPEMQTPTLDRFHQQGITLEHYYVLPTCSPSRATFLTGRMPVHTGLHSKLPYHEARGLPLDEVLLPSYLQEEGYRTHAVGKWHLGFHRSEYTPTFRGFESFYGYYAGGQGYFTHQLDGIFDLHRQPQQNCGQNCSQVAWNAEGRYSTKLFTEEAIHIIRRHHREEPEKPLFLWQAWQNVHAPIQAGKLFIHRLRDRIADPTRRIHAAMVSAVDAAIGRINDVLAEEGMLQNSIVIATTDNGGAIHECMPNGASNYPLRGGKCSVWEGGTRGTALIYAPSVLPYQGLFRGLFHAADWLPTLLCAAGAKSYQVSKPLDGINHWPALQQNTSSTRKDVYYGTADVVVGVHGPALRDAAGWKLVLNGGGGHGDWTPHPVKPPSRRLEDAARKARGASRYLTSKRKSYPQLFDLQGDPSETTDLARQRPDVAFKLRLRLRHWRASGVNGAPLEDCPDFSPRRSGKRKWMGPWCE</sequence>
<accession>A0ABP0ITN4</accession>
<dbReference type="PROSITE" id="PS00149">
    <property type="entry name" value="SULFATASE_2"/>
    <property type="match status" value="1"/>
</dbReference>
<name>A0ABP0ITN4_9DINO</name>
<dbReference type="PROSITE" id="PS00523">
    <property type="entry name" value="SULFATASE_1"/>
    <property type="match status" value="1"/>
</dbReference>
<protein>
    <submittedName>
        <fullName evidence="7">Arylsulfatase I (ASI)</fullName>
    </submittedName>
</protein>
<dbReference type="Pfam" id="PF00884">
    <property type="entry name" value="Sulfatase"/>
    <property type="match status" value="1"/>
</dbReference>
<evidence type="ECO:0000259" key="6">
    <source>
        <dbReference type="Pfam" id="PF00884"/>
    </source>
</evidence>
<evidence type="ECO:0000313" key="8">
    <source>
        <dbReference type="Proteomes" id="UP001642464"/>
    </source>
</evidence>
<reference evidence="7 8" key="1">
    <citation type="submission" date="2024-02" db="EMBL/GenBank/DDBJ databases">
        <authorList>
            <person name="Chen Y."/>
            <person name="Shah S."/>
            <person name="Dougan E. K."/>
            <person name="Thang M."/>
            <person name="Chan C."/>
        </authorList>
    </citation>
    <scope>NUCLEOTIDE SEQUENCE [LARGE SCALE GENOMIC DNA]</scope>
</reference>
<keyword evidence="8" id="KW-1185">Reference proteome</keyword>
<dbReference type="CDD" id="cd16029">
    <property type="entry name" value="4-S"/>
    <property type="match status" value="1"/>
</dbReference>
<dbReference type="SUPFAM" id="SSF53649">
    <property type="entry name" value="Alkaline phosphatase-like"/>
    <property type="match status" value="1"/>
</dbReference>
<keyword evidence="3" id="KW-0378">Hydrolase</keyword>
<dbReference type="Gene3D" id="3.30.1120.10">
    <property type="match status" value="1"/>
</dbReference>
<feature type="domain" description="Sulfatase N-terminal" evidence="6">
    <location>
        <begin position="26"/>
        <end position="349"/>
    </location>
</feature>
<evidence type="ECO:0000256" key="2">
    <source>
        <dbReference type="ARBA" id="ARBA00022723"/>
    </source>
</evidence>
<keyword evidence="5" id="KW-0325">Glycoprotein</keyword>
<dbReference type="PANTHER" id="PTHR10342">
    <property type="entry name" value="ARYLSULFATASE"/>
    <property type="match status" value="1"/>
</dbReference>
<proteinExistence type="inferred from homology"/>
<dbReference type="PANTHER" id="PTHR10342:SF274">
    <property type="entry name" value="ARYLSULFATASE B"/>
    <property type="match status" value="1"/>
</dbReference>
<evidence type="ECO:0000256" key="1">
    <source>
        <dbReference type="ARBA" id="ARBA00008779"/>
    </source>
</evidence>
<comment type="similarity">
    <text evidence="1">Belongs to the sulfatase family.</text>
</comment>
<dbReference type="Gene3D" id="3.40.720.10">
    <property type="entry name" value="Alkaline Phosphatase, subunit A"/>
    <property type="match status" value="1"/>
</dbReference>
<organism evidence="7 8">
    <name type="scientific">Durusdinium trenchii</name>
    <dbReference type="NCBI Taxonomy" id="1381693"/>
    <lineage>
        <taxon>Eukaryota</taxon>
        <taxon>Sar</taxon>
        <taxon>Alveolata</taxon>
        <taxon>Dinophyceae</taxon>
        <taxon>Suessiales</taxon>
        <taxon>Symbiodiniaceae</taxon>
        <taxon>Durusdinium</taxon>
    </lineage>
</organism>
<comment type="caution">
    <text evidence="7">The sequence shown here is derived from an EMBL/GenBank/DDBJ whole genome shotgun (WGS) entry which is preliminary data.</text>
</comment>
<dbReference type="InterPro" id="IPR047115">
    <property type="entry name" value="ARSB"/>
</dbReference>